<dbReference type="PANTHER" id="PTHR43174">
    <property type="entry name" value="UDP-N-ACETYLGLUCOSAMINE 2-EPIMERASE"/>
    <property type="match status" value="1"/>
</dbReference>
<name>A0ABU5VVJ4_9BACT</name>
<organism evidence="2 3">
    <name type="scientific">Bacteriovorax antarcticus</name>
    <dbReference type="NCBI Taxonomy" id="3088717"/>
    <lineage>
        <taxon>Bacteria</taxon>
        <taxon>Pseudomonadati</taxon>
        <taxon>Bdellovibrionota</taxon>
        <taxon>Bacteriovoracia</taxon>
        <taxon>Bacteriovoracales</taxon>
        <taxon>Bacteriovoracaceae</taxon>
        <taxon>Bacteriovorax</taxon>
    </lineage>
</organism>
<keyword evidence="2" id="KW-0326">Glycosidase</keyword>
<dbReference type="Gene3D" id="3.40.50.2000">
    <property type="entry name" value="Glycogen Phosphorylase B"/>
    <property type="match status" value="2"/>
</dbReference>
<dbReference type="Pfam" id="PF02350">
    <property type="entry name" value="Epimerase_2"/>
    <property type="match status" value="1"/>
</dbReference>
<proteinExistence type="predicted"/>
<keyword evidence="2" id="KW-0378">Hydrolase</keyword>
<dbReference type="GO" id="GO:0016798">
    <property type="term" value="F:hydrolase activity, acting on glycosyl bonds"/>
    <property type="evidence" value="ECO:0007669"/>
    <property type="project" value="UniProtKB-KW"/>
</dbReference>
<accession>A0ABU5VVJ4</accession>
<reference evidence="2 3" key="1">
    <citation type="submission" date="2023-11" db="EMBL/GenBank/DDBJ databases">
        <title>A Novel Polar Bacteriovorax (B. antarcticus) Isolated from the Biocrust in Antarctica.</title>
        <authorList>
            <person name="Mun W."/>
            <person name="Choi S.Y."/>
            <person name="Mitchell R.J."/>
        </authorList>
    </citation>
    <scope>NUCLEOTIDE SEQUENCE [LARGE SCALE GENOMIC DNA]</scope>
    <source>
        <strain evidence="2 3">PP10</strain>
    </source>
</reference>
<dbReference type="Proteomes" id="UP001302274">
    <property type="component" value="Unassembled WGS sequence"/>
</dbReference>
<sequence length="385" mass="42811">MKTVCVVTGTRADYGLLYWPIKALLDLKDIRVSLVATGTHMSEKHGYTVNAIKKDGFQLDAEIDIEIHGDRPGDIVRVMAVALNKFSTYFEKNRPDLLLILGDRYEIFSVAQAAMVHNIPIAHIHGGEITEGAIDDSIRHALTKMSYLHFSSTEEYRKRIIQMGEEPGRVFCTGAPGLDNIKKLTLLSKSEMEKELGCAFNEKNILVTFHPVTISEEQTIKETTNFFSALSKLPANISFYITMPNADTYSENILTIINEFKKQNLNRTHIFTSLGQLKYLSLMKHVDVVAGNSSSGIIEAPFMKKAVLDVGARQKGRITSTHVVHVQGVTQDIYQALVKILSDDFQKKLDSLPSIYGDGEAGPVIAGKIHDALMTGMKTKSFFNL</sequence>
<dbReference type="InterPro" id="IPR020004">
    <property type="entry name" value="UDP-GlcNAc_Epase"/>
</dbReference>
<keyword evidence="3" id="KW-1185">Reference proteome</keyword>
<dbReference type="InterPro" id="IPR029767">
    <property type="entry name" value="WecB-like"/>
</dbReference>
<dbReference type="CDD" id="cd03786">
    <property type="entry name" value="GTB_UDP-GlcNAc_2-Epimerase"/>
    <property type="match status" value="1"/>
</dbReference>
<evidence type="ECO:0000313" key="3">
    <source>
        <dbReference type="Proteomes" id="UP001302274"/>
    </source>
</evidence>
<feature type="domain" description="UDP-N-acetylglucosamine 2-epimerase" evidence="1">
    <location>
        <begin position="27"/>
        <end position="367"/>
    </location>
</feature>
<gene>
    <name evidence="2" type="primary">neuC</name>
    <name evidence="2" type="ORF">SHI21_10445</name>
</gene>
<dbReference type="InterPro" id="IPR003331">
    <property type="entry name" value="UDP_GlcNAc_Epimerase_2_dom"/>
</dbReference>
<comment type="caution">
    <text evidence="2">The sequence shown here is derived from an EMBL/GenBank/DDBJ whole genome shotgun (WGS) entry which is preliminary data.</text>
</comment>
<dbReference type="RefSeq" id="WP_323576437.1">
    <property type="nucleotide sequence ID" value="NZ_JAYGJQ010000002.1"/>
</dbReference>
<evidence type="ECO:0000259" key="1">
    <source>
        <dbReference type="Pfam" id="PF02350"/>
    </source>
</evidence>
<dbReference type="SUPFAM" id="SSF53756">
    <property type="entry name" value="UDP-Glycosyltransferase/glycogen phosphorylase"/>
    <property type="match status" value="1"/>
</dbReference>
<dbReference type="PANTHER" id="PTHR43174:SF3">
    <property type="entry name" value="UDP-N-ACETYLGLUCOSAMINE 2-EPIMERASE"/>
    <property type="match status" value="1"/>
</dbReference>
<dbReference type="EC" id="3.2.1.183" evidence="2"/>
<dbReference type="NCBIfam" id="TIGR03568">
    <property type="entry name" value="NeuC_NnaA"/>
    <property type="match status" value="1"/>
</dbReference>
<dbReference type="EMBL" id="JAYGJQ010000002">
    <property type="protein sequence ID" value="MEA9356627.1"/>
    <property type="molecule type" value="Genomic_DNA"/>
</dbReference>
<evidence type="ECO:0000313" key="2">
    <source>
        <dbReference type="EMBL" id="MEA9356627.1"/>
    </source>
</evidence>
<protein>
    <submittedName>
        <fullName evidence="2">UDP-N-acetylglucosamine 2-epimerase</fullName>
        <ecNumber evidence="2">3.2.1.183</ecNumber>
    </submittedName>
</protein>